<gene>
    <name evidence="1" type="ORF">C492_11560</name>
</gene>
<evidence type="ECO:0000313" key="2">
    <source>
        <dbReference type="Proteomes" id="UP000011531"/>
    </source>
</evidence>
<comment type="caution">
    <text evidence="1">The sequence shown here is derived from an EMBL/GenBank/DDBJ whole genome shotgun (WGS) entry which is preliminary data.</text>
</comment>
<dbReference type="RefSeq" id="WP_008423533.1">
    <property type="nucleotide sequence ID" value="NZ_AOIA01000112.1"/>
</dbReference>
<proteinExistence type="predicted"/>
<organism evidence="1 2">
    <name type="scientific">Natronococcus jeotgali DSM 18795</name>
    <dbReference type="NCBI Taxonomy" id="1227498"/>
    <lineage>
        <taxon>Archaea</taxon>
        <taxon>Methanobacteriati</taxon>
        <taxon>Methanobacteriota</taxon>
        <taxon>Stenosarchaea group</taxon>
        <taxon>Halobacteria</taxon>
        <taxon>Halobacteriales</taxon>
        <taxon>Natrialbaceae</taxon>
        <taxon>Natronococcus</taxon>
    </lineage>
</organism>
<keyword evidence="2" id="KW-1185">Reference proteome</keyword>
<dbReference type="EMBL" id="AOIA01000112">
    <property type="protein sequence ID" value="ELY58723.1"/>
    <property type="molecule type" value="Genomic_DNA"/>
</dbReference>
<reference evidence="1 2" key="1">
    <citation type="journal article" date="2014" name="PLoS Genet.">
        <title>Phylogenetically driven sequencing of extremely halophilic archaea reveals strategies for static and dynamic osmo-response.</title>
        <authorList>
            <person name="Becker E.A."/>
            <person name="Seitzer P.M."/>
            <person name="Tritt A."/>
            <person name="Larsen D."/>
            <person name="Krusor M."/>
            <person name="Yao A.I."/>
            <person name="Wu D."/>
            <person name="Madern D."/>
            <person name="Eisen J.A."/>
            <person name="Darling A.E."/>
            <person name="Facciotti M.T."/>
        </authorList>
    </citation>
    <scope>NUCLEOTIDE SEQUENCE [LARGE SCALE GENOMIC DNA]</scope>
    <source>
        <strain evidence="1 2">DSM 18795</strain>
    </source>
</reference>
<evidence type="ECO:0000313" key="1">
    <source>
        <dbReference type="EMBL" id="ELY58723.1"/>
    </source>
</evidence>
<dbReference type="AlphaFoldDB" id="L9XDL7"/>
<accession>L9XDL7</accession>
<dbReference type="Proteomes" id="UP000011531">
    <property type="component" value="Unassembled WGS sequence"/>
</dbReference>
<name>L9XDL7_9EURY</name>
<sequence>MTEDEKVDIREVQSAKLRKAKGSIVVRATNAIRAAGLKDGSFRFDPYAVEEIGMVPAIGTEERIDGRTDPLASSIRFEGDGSVMMLTVPREVLEALEIDPDDIDWDNPPELNVWAGDRLIAFERPDERTVQVDRGEDSKD</sequence>
<protein>
    <submittedName>
        <fullName evidence="1">Uncharacterized protein</fullName>
    </submittedName>
</protein>
<dbReference type="OrthoDB" id="350640at2157"/>